<dbReference type="RefSeq" id="WP_189631925.1">
    <property type="nucleotide sequence ID" value="NZ_BMYQ01000001.1"/>
</dbReference>
<accession>A0A918ILE9</accession>
<evidence type="ECO:0000256" key="11">
    <source>
        <dbReference type="SAM" id="MobiDB-lite"/>
    </source>
</evidence>
<feature type="region of interest" description="Disordered" evidence="11">
    <location>
        <begin position="62"/>
        <end position="86"/>
    </location>
</feature>
<dbReference type="PANTHER" id="PTHR35091:SF2">
    <property type="entry name" value="FLAGELLAR PROTEIN FLIL"/>
    <property type="match status" value="1"/>
</dbReference>
<keyword evidence="12" id="KW-0282">Flagellum</keyword>
<dbReference type="PANTHER" id="PTHR35091">
    <property type="entry name" value="FLAGELLAR PROTEIN FLIL"/>
    <property type="match status" value="1"/>
</dbReference>
<evidence type="ECO:0000256" key="1">
    <source>
        <dbReference type="ARBA" id="ARBA00002254"/>
    </source>
</evidence>
<evidence type="ECO:0000256" key="6">
    <source>
        <dbReference type="ARBA" id="ARBA00022692"/>
    </source>
</evidence>
<gene>
    <name evidence="12" type="primary">fliL</name>
    <name evidence="12" type="ORF">GCM10011452_01830</name>
</gene>
<reference evidence="12" key="2">
    <citation type="submission" date="2020-09" db="EMBL/GenBank/DDBJ databases">
        <authorList>
            <person name="Sun Q."/>
            <person name="Kim S."/>
        </authorList>
    </citation>
    <scope>NUCLEOTIDE SEQUENCE</scope>
    <source>
        <strain evidence="12">KCTC 23714</strain>
    </source>
</reference>
<dbReference type="Proteomes" id="UP000628984">
    <property type="component" value="Unassembled WGS sequence"/>
</dbReference>
<reference evidence="12" key="1">
    <citation type="journal article" date="2014" name="Int. J. Syst. Evol. Microbiol.">
        <title>Complete genome sequence of Corynebacterium casei LMG S-19264T (=DSM 44701T), isolated from a smear-ripened cheese.</title>
        <authorList>
            <consortium name="US DOE Joint Genome Institute (JGI-PGF)"/>
            <person name="Walter F."/>
            <person name="Albersmeier A."/>
            <person name="Kalinowski J."/>
            <person name="Ruckert C."/>
        </authorList>
    </citation>
    <scope>NUCLEOTIDE SEQUENCE</scope>
    <source>
        <strain evidence="12">KCTC 23714</strain>
    </source>
</reference>
<keyword evidence="12" id="KW-0966">Cell projection</keyword>
<dbReference type="GO" id="GO:0005886">
    <property type="term" value="C:plasma membrane"/>
    <property type="evidence" value="ECO:0007669"/>
    <property type="project" value="UniProtKB-SubCell"/>
</dbReference>
<keyword evidence="12" id="KW-0969">Cilium</keyword>
<comment type="subcellular location">
    <subcellularLocation>
        <location evidence="10">Cell inner membrane</location>
    </subcellularLocation>
    <subcellularLocation>
        <location evidence="2">Cell membrane</location>
        <topology evidence="2">Single-pass membrane protein</topology>
    </subcellularLocation>
</comment>
<keyword evidence="7 10" id="KW-0283">Flagellar rotation</keyword>
<keyword evidence="9 10" id="KW-0472">Membrane</keyword>
<keyword evidence="5 10" id="KW-0145">Chemotaxis</keyword>
<evidence type="ECO:0000256" key="3">
    <source>
        <dbReference type="ARBA" id="ARBA00008281"/>
    </source>
</evidence>
<evidence type="ECO:0000313" key="12">
    <source>
        <dbReference type="EMBL" id="GGW21445.1"/>
    </source>
</evidence>
<dbReference type="EMBL" id="BMYQ01000001">
    <property type="protein sequence ID" value="GGW21445.1"/>
    <property type="molecule type" value="Genomic_DNA"/>
</dbReference>
<comment type="similarity">
    <text evidence="3 10">Belongs to the FliL family.</text>
</comment>
<keyword evidence="8 10" id="KW-1133">Transmembrane helix</keyword>
<organism evidence="12 13">
    <name type="scientific">Gemmobacter lanyuensis</name>
    <dbReference type="NCBI Taxonomy" id="1054497"/>
    <lineage>
        <taxon>Bacteria</taxon>
        <taxon>Pseudomonadati</taxon>
        <taxon>Pseudomonadota</taxon>
        <taxon>Alphaproteobacteria</taxon>
        <taxon>Rhodobacterales</taxon>
        <taxon>Paracoccaceae</taxon>
        <taxon>Gemmobacter</taxon>
    </lineage>
</organism>
<protein>
    <recommendedName>
        <fullName evidence="10">Flagellar protein FliL</fullName>
    </recommendedName>
</protein>
<evidence type="ECO:0000256" key="9">
    <source>
        <dbReference type="ARBA" id="ARBA00023136"/>
    </source>
</evidence>
<evidence type="ECO:0000313" key="13">
    <source>
        <dbReference type="Proteomes" id="UP000628984"/>
    </source>
</evidence>
<evidence type="ECO:0000256" key="2">
    <source>
        <dbReference type="ARBA" id="ARBA00004162"/>
    </source>
</evidence>
<dbReference type="GO" id="GO:0006935">
    <property type="term" value="P:chemotaxis"/>
    <property type="evidence" value="ECO:0007669"/>
    <property type="project" value="UniProtKB-KW"/>
</dbReference>
<keyword evidence="4" id="KW-1003">Cell membrane</keyword>
<keyword evidence="10" id="KW-0997">Cell inner membrane</keyword>
<evidence type="ECO:0000256" key="7">
    <source>
        <dbReference type="ARBA" id="ARBA00022779"/>
    </source>
</evidence>
<keyword evidence="6 10" id="KW-0812">Transmembrane</keyword>
<feature type="transmembrane region" description="Helical" evidence="10">
    <location>
        <begin position="21"/>
        <end position="43"/>
    </location>
</feature>
<name>A0A918ILE9_9RHOB</name>
<dbReference type="Pfam" id="PF03748">
    <property type="entry name" value="FliL"/>
    <property type="match status" value="1"/>
</dbReference>
<dbReference type="GO" id="GO:0071978">
    <property type="term" value="P:bacterial-type flagellum-dependent swarming motility"/>
    <property type="evidence" value="ECO:0007669"/>
    <property type="project" value="TreeGrafter"/>
</dbReference>
<proteinExistence type="inferred from homology"/>
<dbReference type="GO" id="GO:0009425">
    <property type="term" value="C:bacterial-type flagellum basal body"/>
    <property type="evidence" value="ECO:0007669"/>
    <property type="project" value="InterPro"/>
</dbReference>
<sequence length="196" mass="21933">MTKETKEDKPKGGLVGKLLKGLIFLLAVAVFVGVGFGAGYIYFANPMSPAKDVLRLMEKQAEPAAAEEHAAEEVDPNQPQKVPRETPEEEAYVTSYFTFKDPLTSNIKDSRRFLQLGVGLSTEYDAKVFERVQTHELALKSEILKVVTNFTEEELKTGEGRDKLALQIRDALNKKLEELEDFGGIKDVFFPSFVMQ</sequence>
<evidence type="ECO:0000256" key="4">
    <source>
        <dbReference type="ARBA" id="ARBA00022475"/>
    </source>
</evidence>
<dbReference type="AlphaFoldDB" id="A0A918ILE9"/>
<feature type="compositionally biased region" description="Basic and acidic residues" evidence="11">
    <location>
        <begin position="62"/>
        <end position="72"/>
    </location>
</feature>
<evidence type="ECO:0000256" key="10">
    <source>
        <dbReference type="RuleBase" id="RU364125"/>
    </source>
</evidence>
<evidence type="ECO:0000256" key="5">
    <source>
        <dbReference type="ARBA" id="ARBA00022500"/>
    </source>
</evidence>
<dbReference type="InterPro" id="IPR005503">
    <property type="entry name" value="FliL"/>
</dbReference>
<keyword evidence="13" id="KW-1185">Reference proteome</keyword>
<comment type="caution">
    <text evidence="12">The sequence shown here is derived from an EMBL/GenBank/DDBJ whole genome shotgun (WGS) entry which is preliminary data.</text>
</comment>
<comment type="function">
    <text evidence="1 10">Controls the rotational direction of flagella during chemotaxis.</text>
</comment>
<evidence type="ECO:0000256" key="8">
    <source>
        <dbReference type="ARBA" id="ARBA00022989"/>
    </source>
</evidence>